<feature type="transmembrane region" description="Helical" evidence="1">
    <location>
        <begin position="235"/>
        <end position="259"/>
    </location>
</feature>
<comment type="caution">
    <text evidence="2">The sequence shown here is derived from an EMBL/GenBank/DDBJ whole genome shotgun (WGS) entry which is preliminary data.</text>
</comment>
<dbReference type="EMBL" id="DRWN01000031">
    <property type="protein sequence ID" value="HHK68429.1"/>
    <property type="molecule type" value="Genomic_DNA"/>
</dbReference>
<feature type="transmembrane region" description="Helical" evidence="1">
    <location>
        <begin position="171"/>
        <end position="195"/>
    </location>
</feature>
<proteinExistence type="predicted"/>
<dbReference type="InterPro" id="IPR011991">
    <property type="entry name" value="ArsR-like_HTH"/>
</dbReference>
<accession>A0A7C5Q4B4</accession>
<evidence type="ECO:0000313" key="2">
    <source>
        <dbReference type="EMBL" id="HHK68429.1"/>
    </source>
</evidence>
<gene>
    <name evidence="2" type="ORF">ENM11_04650</name>
</gene>
<feature type="transmembrane region" description="Helical" evidence="1">
    <location>
        <begin position="130"/>
        <end position="151"/>
    </location>
</feature>
<keyword evidence="1" id="KW-0812">Transmembrane</keyword>
<keyword evidence="1" id="KW-1133">Transmembrane helix</keyword>
<dbReference type="InterPro" id="IPR036388">
    <property type="entry name" value="WH-like_DNA-bd_sf"/>
</dbReference>
<protein>
    <submittedName>
        <fullName evidence="2">ArsR family transcriptional regulator</fullName>
    </submittedName>
</protein>
<organism evidence="2">
    <name type="scientific">Caldiarchaeum subterraneum</name>
    <dbReference type="NCBI Taxonomy" id="311458"/>
    <lineage>
        <taxon>Archaea</taxon>
        <taxon>Nitrososphaerota</taxon>
        <taxon>Candidatus Caldarchaeales</taxon>
        <taxon>Candidatus Caldarchaeaceae</taxon>
        <taxon>Candidatus Caldarchaeum</taxon>
    </lineage>
</organism>
<feature type="transmembrane region" description="Helical" evidence="1">
    <location>
        <begin position="202"/>
        <end position="223"/>
    </location>
</feature>
<dbReference type="InterPro" id="IPR036390">
    <property type="entry name" value="WH_DNA-bd_sf"/>
</dbReference>
<dbReference type="AlphaFoldDB" id="A0A7C5Q4B4"/>
<dbReference type="Pfam" id="PF12840">
    <property type="entry name" value="HTH_20"/>
    <property type="match status" value="1"/>
</dbReference>
<reference evidence="2" key="1">
    <citation type="journal article" date="2020" name="mSystems">
        <title>Genome- and Community-Level Interaction Insights into Carbon Utilization and Element Cycling Functions of Hydrothermarchaeota in Hydrothermal Sediment.</title>
        <authorList>
            <person name="Zhou Z."/>
            <person name="Liu Y."/>
            <person name="Xu W."/>
            <person name="Pan J."/>
            <person name="Luo Z.H."/>
            <person name="Li M."/>
        </authorList>
    </citation>
    <scope>NUCLEOTIDE SEQUENCE [LARGE SCALE GENOMIC DNA]</scope>
    <source>
        <strain evidence="2">SpSt-1056</strain>
    </source>
</reference>
<sequence>MAAEKGSNLVSMSNGLEPRDEKLLFYTLLKNPVRRQIITLLKENGAMAATELKRVLGISVGTLYYHLEFMHPYVVKTSKRKYALSDRGLRLVESMKVSDFLAESSLGTLQGPRRFLLALSLNPLLDRIQLSNATLIPVSILSAMLYLLLSWRVSNSQVLLHFVQMPSPELALLMSAGNILLLFAVLTLAGLAASMRLGGESIILGTLPIALTPSNIVLTYFAVMSGFGLLSKPVVAPFTMGLYVFNHLWQMTAISAVLVSAKGISWERSVAVSVALSYVSLFISQNF</sequence>
<dbReference type="Gene3D" id="1.10.10.10">
    <property type="entry name" value="Winged helix-like DNA-binding domain superfamily/Winged helix DNA-binding domain"/>
    <property type="match status" value="1"/>
</dbReference>
<name>A0A7C5Q4B4_CALS0</name>
<dbReference type="SUPFAM" id="SSF46785">
    <property type="entry name" value="Winged helix' DNA-binding domain"/>
    <property type="match status" value="1"/>
</dbReference>
<keyword evidence="1" id="KW-0472">Membrane</keyword>
<dbReference type="CDD" id="cd00090">
    <property type="entry name" value="HTH_ARSR"/>
    <property type="match status" value="1"/>
</dbReference>
<evidence type="ECO:0000256" key="1">
    <source>
        <dbReference type="SAM" id="Phobius"/>
    </source>
</evidence>